<feature type="domain" description="GtrA/DPMS transmembrane" evidence="7">
    <location>
        <begin position="11"/>
        <end position="121"/>
    </location>
</feature>
<organism evidence="8 9">
    <name type="scientific">Ochrobactrum soli</name>
    <dbReference type="NCBI Taxonomy" id="2448455"/>
    <lineage>
        <taxon>Bacteria</taxon>
        <taxon>Pseudomonadati</taxon>
        <taxon>Pseudomonadota</taxon>
        <taxon>Alphaproteobacteria</taxon>
        <taxon>Hyphomicrobiales</taxon>
        <taxon>Brucellaceae</taxon>
        <taxon>Brucella/Ochrobactrum group</taxon>
        <taxon>Ochrobactrum</taxon>
    </lineage>
</organism>
<comment type="similarity">
    <text evidence="2">Belongs to the GtrA family.</text>
</comment>
<dbReference type="PANTHER" id="PTHR38459">
    <property type="entry name" value="PROPHAGE BACTOPRENOL-LINKED GLUCOSE TRANSLOCASE HOMOLOG"/>
    <property type="match status" value="1"/>
</dbReference>
<evidence type="ECO:0000256" key="6">
    <source>
        <dbReference type="SAM" id="Phobius"/>
    </source>
</evidence>
<keyword evidence="3 6" id="KW-0812">Transmembrane</keyword>
<accession>A0A849KEW3</accession>
<dbReference type="RefSeq" id="WP_171317748.1">
    <property type="nucleotide sequence ID" value="NZ_JABFCY010000004.1"/>
</dbReference>
<evidence type="ECO:0000313" key="9">
    <source>
        <dbReference type="Proteomes" id="UP000574931"/>
    </source>
</evidence>
<sequence>MLGFIKGKIIRFVIVGGSATLVHMGVASAMIFASPNTPIVAANAVAFSVAVLVSFVGHSRYTFQTKGSLFKFFITACVGLACNNVVAYTALWLTDAKLLSVVIGTLAAPIVVYLLSSLWVFSHNKIET</sequence>
<feature type="transmembrane region" description="Helical" evidence="6">
    <location>
        <begin position="98"/>
        <end position="121"/>
    </location>
</feature>
<feature type="transmembrane region" description="Helical" evidence="6">
    <location>
        <begin position="69"/>
        <end position="92"/>
    </location>
</feature>
<dbReference type="InterPro" id="IPR051401">
    <property type="entry name" value="GtrA_CellWall_Glycosyl"/>
</dbReference>
<dbReference type="GO" id="GO:0000271">
    <property type="term" value="P:polysaccharide biosynthetic process"/>
    <property type="evidence" value="ECO:0007669"/>
    <property type="project" value="InterPro"/>
</dbReference>
<evidence type="ECO:0000256" key="2">
    <source>
        <dbReference type="ARBA" id="ARBA00009399"/>
    </source>
</evidence>
<proteinExistence type="inferred from homology"/>
<dbReference type="AlphaFoldDB" id="A0A849KEW3"/>
<dbReference type="Pfam" id="PF04138">
    <property type="entry name" value="GtrA_DPMS_TM"/>
    <property type="match status" value="1"/>
</dbReference>
<evidence type="ECO:0000256" key="5">
    <source>
        <dbReference type="ARBA" id="ARBA00023136"/>
    </source>
</evidence>
<dbReference type="PANTHER" id="PTHR38459:SF1">
    <property type="entry name" value="PROPHAGE BACTOPRENOL-LINKED GLUCOSE TRANSLOCASE HOMOLOG"/>
    <property type="match status" value="1"/>
</dbReference>
<evidence type="ECO:0000256" key="4">
    <source>
        <dbReference type="ARBA" id="ARBA00022989"/>
    </source>
</evidence>
<comment type="caution">
    <text evidence="8">The sequence shown here is derived from an EMBL/GenBank/DDBJ whole genome shotgun (WGS) entry which is preliminary data.</text>
</comment>
<feature type="transmembrane region" description="Helical" evidence="6">
    <location>
        <begin position="39"/>
        <end position="57"/>
    </location>
</feature>
<feature type="transmembrane region" description="Helical" evidence="6">
    <location>
        <begin position="12"/>
        <end position="33"/>
    </location>
</feature>
<dbReference type="EMBL" id="JABFCY010000004">
    <property type="protein sequence ID" value="NNU60135.1"/>
    <property type="molecule type" value="Genomic_DNA"/>
</dbReference>
<protein>
    <submittedName>
        <fullName evidence="8">GtrA family protein</fullName>
    </submittedName>
</protein>
<reference evidence="8 9" key="1">
    <citation type="submission" date="2020-05" db="EMBL/GenBank/DDBJ databases">
        <title>Draft Genome Sequence of Ochrobactrum soli Isolated from Stable Fly Gut.</title>
        <authorList>
            <person name="Pileggi M.T."/>
            <person name="Vazhakkala L.J."/>
            <person name="Wong C.N."/>
        </authorList>
    </citation>
    <scope>NUCLEOTIDE SEQUENCE [LARGE SCALE GENOMIC DNA]</scope>
    <source>
        <strain evidence="8 9">MTP-C0764</strain>
    </source>
</reference>
<keyword evidence="4 6" id="KW-1133">Transmembrane helix</keyword>
<evidence type="ECO:0000256" key="1">
    <source>
        <dbReference type="ARBA" id="ARBA00004141"/>
    </source>
</evidence>
<comment type="subcellular location">
    <subcellularLocation>
        <location evidence="1">Membrane</location>
        <topology evidence="1">Multi-pass membrane protein</topology>
    </subcellularLocation>
</comment>
<dbReference type="GO" id="GO:0005886">
    <property type="term" value="C:plasma membrane"/>
    <property type="evidence" value="ECO:0007669"/>
    <property type="project" value="TreeGrafter"/>
</dbReference>
<dbReference type="Proteomes" id="UP000574931">
    <property type="component" value="Unassembled WGS sequence"/>
</dbReference>
<evidence type="ECO:0000256" key="3">
    <source>
        <dbReference type="ARBA" id="ARBA00022692"/>
    </source>
</evidence>
<evidence type="ECO:0000259" key="7">
    <source>
        <dbReference type="Pfam" id="PF04138"/>
    </source>
</evidence>
<evidence type="ECO:0000313" key="8">
    <source>
        <dbReference type="EMBL" id="NNU60135.1"/>
    </source>
</evidence>
<keyword evidence="5 6" id="KW-0472">Membrane</keyword>
<dbReference type="InterPro" id="IPR007267">
    <property type="entry name" value="GtrA_DPMS_TM"/>
</dbReference>
<keyword evidence="9" id="KW-1185">Reference proteome</keyword>
<name>A0A849KEW3_9HYPH</name>
<gene>
    <name evidence="8" type="ORF">HKX02_07660</name>
</gene>